<keyword evidence="2" id="KW-0067">ATP-binding</keyword>
<dbReference type="GO" id="GO:0016887">
    <property type="term" value="F:ATP hydrolysis activity"/>
    <property type="evidence" value="ECO:0007669"/>
    <property type="project" value="TreeGrafter"/>
</dbReference>
<dbReference type="PANTHER" id="PTHR11638:SF18">
    <property type="entry name" value="HEAT SHOCK PROTEIN 104"/>
    <property type="match status" value="1"/>
</dbReference>
<dbReference type="InterPro" id="IPR004176">
    <property type="entry name" value="Clp_R_N"/>
</dbReference>
<dbReference type="EMBL" id="PFBZ01000008">
    <property type="protein sequence ID" value="PIT86985.1"/>
    <property type="molecule type" value="Genomic_DNA"/>
</dbReference>
<dbReference type="GO" id="GO:0005737">
    <property type="term" value="C:cytoplasm"/>
    <property type="evidence" value="ECO:0007669"/>
    <property type="project" value="TreeGrafter"/>
</dbReference>
<evidence type="ECO:0000256" key="4">
    <source>
        <dbReference type="SAM" id="MobiDB-lite"/>
    </source>
</evidence>
<sequence>MNSNTILDNLSSHLKSVIASAISLATSQQHTNVTPTHMLLALLKEKGAVGAEILQKVALSEESITQELNTFDLRKDTTTETHIRTALLPELDAPAKKVLEKAMILAYEHEHKYVGTEHLLHGLIVIQDIHISRILKKNHITKKLVKDHIEVVLHSTTKFPDIEDVTEVMEEMEDIHGNESPHAPHAPSSPEKKKKNAQKRSSQALDAFATLISSKNMQASIDPVIGRAEEIDRLMHILCRRTKNNPVL</sequence>
<feature type="compositionally biased region" description="Low complexity" evidence="4">
    <location>
        <begin position="180"/>
        <end position="189"/>
    </location>
</feature>
<dbReference type="SUPFAM" id="SSF81923">
    <property type="entry name" value="Double Clp-N motif"/>
    <property type="match status" value="1"/>
</dbReference>
<evidence type="ECO:0000313" key="6">
    <source>
        <dbReference type="EMBL" id="PIT86985.1"/>
    </source>
</evidence>
<feature type="domain" description="Clp R" evidence="5">
    <location>
        <begin position="7"/>
        <end position="156"/>
    </location>
</feature>
<dbReference type="Proteomes" id="UP000229362">
    <property type="component" value="Unassembled WGS sequence"/>
</dbReference>
<dbReference type="Gene3D" id="3.40.50.300">
    <property type="entry name" value="P-loop containing nucleotide triphosphate hydrolases"/>
    <property type="match status" value="1"/>
</dbReference>
<evidence type="ECO:0000256" key="2">
    <source>
        <dbReference type="ARBA" id="ARBA00022840"/>
    </source>
</evidence>
<comment type="caution">
    <text evidence="6">The sequence shown here is derived from an EMBL/GenBank/DDBJ whole genome shotgun (WGS) entry which is preliminary data.</text>
</comment>
<proteinExistence type="predicted"/>
<reference evidence="7" key="1">
    <citation type="submission" date="2017-09" db="EMBL/GenBank/DDBJ databases">
        <title>Depth-based differentiation of microbial function through sediment-hosted aquifers and enrichment of novel symbionts in the deep terrestrial subsurface.</title>
        <authorList>
            <person name="Probst A.J."/>
            <person name="Ladd B."/>
            <person name="Jarett J.K."/>
            <person name="Geller-Mcgrath D.E."/>
            <person name="Sieber C.M.K."/>
            <person name="Emerson J.B."/>
            <person name="Anantharaman K."/>
            <person name="Thomas B.C."/>
            <person name="Malmstrom R."/>
            <person name="Stieglmeier M."/>
            <person name="Klingl A."/>
            <person name="Woyke T."/>
            <person name="Ryan C.M."/>
            <person name="Banfield J.F."/>
        </authorList>
    </citation>
    <scope>NUCLEOTIDE SEQUENCE [LARGE SCALE GENOMIC DNA]</scope>
</reference>
<evidence type="ECO:0000313" key="7">
    <source>
        <dbReference type="Proteomes" id="UP000229362"/>
    </source>
</evidence>
<feature type="region of interest" description="Disordered" evidence="4">
    <location>
        <begin position="173"/>
        <end position="200"/>
    </location>
</feature>
<keyword evidence="3" id="KW-0677">Repeat</keyword>
<evidence type="ECO:0000259" key="5">
    <source>
        <dbReference type="PROSITE" id="PS51903"/>
    </source>
</evidence>
<feature type="non-terminal residue" evidence="6">
    <location>
        <position position="248"/>
    </location>
</feature>
<dbReference type="InterPro" id="IPR027417">
    <property type="entry name" value="P-loop_NTPase"/>
</dbReference>
<evidence type="ECO:0000256" key="1">
    <source>
        <dbReference type="ARBA" id="ARBA00022741"/>
    </source>
</evidence>
<dbReference type="InterPro" id="IPR050130">
    <property type="entry name" value="ClpA_ClpB"/>
</dbReference>
<dbReference type="Pfam" id="PF02861">
    <property type="entry name" value="Clp_N"/>
    <property type="match status" value="1"/>
</dbReference>
<protein>
    <recommendedName>
        <fullName evidence="5">Clp R domain-containing protein</fullName>
    </recommendedName>
</protein>
<organism evidence="6 7">
    <name type="scientific">Candidatus Magasanikbacteria bacterium CG10_big_fil_rev_8_21_14_0_10_43_6</name>
    <dbReference type="NCBI Taxonomy" id="1974650"/>
    <lineage>
        <taxon>Bacteria</taxon>
        <taxon>Candidatus Magasanikiibacteriota</taxon>
    </lineage>
</organism>
<evidence type="ECO:0000256" key="3">
    <source>
        <dbReference type="PROSITE-ProRule" id="PRU01251"/>
    </source>
</evidence>
<dbReference type="Gene3D" id="1.10.1780.10">
    <property type="entry name" value="Clp, N-terminal domain"/>
    <property type="match status" value="2"/>
</dbReference>
<dbReference type="AlphaFoldDB" id="A0A2M6W2N0"/>
<dbReference type="GO" id="GO:0005524">
    <property type="term" value="F:ATP binding"/>
    <property type="evidence" value="ECO:0007669"/>
    <property type="project" value="UniProtKB-KW"/>
</dbReference>
<dbReference type="PROSITE" id="PS51903">
    <property type="entry name" value="CLP_R"/>
    <property type="match status" value="1"/>
</dbReference>
<gene>
    <name evidence="6" type="ORF">COU33_00155</name>
</gene>
<dbReference type="PANTHER" id="PTHR11638">
    <property type="entry name" value="ATP-DEPENDENT CLP PROTEASE"/>
    <property type="match status" value="1"/>
</dbReference>
<keyword evidence="1" id="KW-0547">Nucleotide-binding</keyword>
<dbReference type="GO" id="GO:0034605">
    <property type="term" value="P:cellular response to heat"/>
    <property type="evidence" value="ECO:0007669"/>
    <property type="project" value="TreeGrafter"/>
</dbReference>
<dbReference type="InterPro" id="IPR036628">
    <property type="entry name" value="Clp_N_dom_sf"/>
</dbReference>
<name>A0A2M6W2N0_9BACT</name>
<accession>A0A2M6W2N0</accession>